<dbReference type="SUPFAM" id="SSF46689">
    <property type="entry name" value="Homeodomain-like"/>
    <property type="match status" value="1"/>
</dbReference>
<evidence type="ECO:0000256" key="2">
    <source>
        <dbReference type="ARBA" id="ARBA00022840"/>
    </source>
</evidence>
<evidence type="ECO:0000313" key="9">
    <source>
        <dbReference type="EMBL" id="EEF80127.1"/>
    </source>
</evidence>
<evidence type="ECO:0000256" key="3">
    <source>
        <dbReference type="ARBA" id="ARBA00023015"/>
    </source>
</evidence>
<dbReference type="Pfam" id="PF02954">
    <property type="entry name" value="HTH_8"/>
    <property type="match status" value="1"/>
</dbReference>
<dbReference type="Pfam" id="PF00072">
    <property type="entry name" value="Response_reg"/>
    <property type="match status" value="1"/>
</dbReference>
<dbReference type="PROSITE" id="PS00676">
    <property type="entry name" value="SIGMA54_INTERACT_2"/>
    <property type="match status" value="1"/>
</dbReference>
<dbReference type="CDD" id="cd00009">
    <property type="entry name" value="AAA"/>
    <property type="match status" value="1"/>
</dbReference>
<keyword evidence="2" id="KW-0067">ATP-binding</keyword>
<dbReference type="Proteomes" id="UP000004679">
    <property type="component" value="Unassembled WGS sequence"/>
</dbReference>
<gene>
    <name evidence="9" type="ORF">MDMS009_1284</name>
</gene>
<dbReference type="Pfam" id="PF00158">
    <property type="entry name" value="Sigma54_activat"/>
    <property type="match status" value="1"/>
</dbReference>
<evidence type="ECO:0000259" key="7">
    <source>
        <dbReference type="PROSITE" id="PS50045"/>
    </source>
</evidence>
<dbReference type="InterPro" id="IPR025662">
    <property type="entry name" value="Sigma_54_int_dom_ATP-bd_1"/>
</dbReference>
<evidence type="ECO:0000313" key="10">
    <source>
        <dbReference type="Proteomes" id="UP000004679"/>
    </source>
</evidence>
<dbReference type="InterPro" id="IPR002078">
    <property type="entry name" value="Sigma_54_int"/>
</dbReference>
<feature type="domain" description="Sigma-54 factor interaction" evidence="7">
    <location>
        <begin position="136"/>
        <end position="365"/>
    </location>
</feature>
<dbReference type="InterPro" id="IPR025944">
    <property type="entry name" value="Sigma_54_int_dom_CS"/>
</dbReference>
<keyword evidence="6" id="KW-0597">Phosphoprotein</keyword>
<reference evidence="9 10" key="1">
    <citation type="journal article" date="2011" name="J. Bacteriol.">
        <title>Draft genome sequence of the chemolithoheterotrophic, halophilic methylotroph Methylophaga thiooxydans DMS010.</title>
        <authorList>
            <person name="Boden R."/>
            <person name="Ferriera S."/>
            <person name="Johnson J."/>
            <person name="Kelly D.P."/>
            <person name="Murrell J.C."/>
            <person name="Schafer H."/>
        </authorList>
    </citation>
    <scope>NUCLEOTIDE SEQUENCE [LARGE SCALE GENOMIC DNA]</scope>
    <source>
        <strain evidence="9 10">DMS010</strain>
    </source>
</reference>
<dbReference type="PANTHER" id="PTHR32071">
    <property type="entry name" value="TRANSCRIPTIONAL REGULATORY PROTEIN"/>
    <property type="match status" value="1"/>
</dbReference>
<dbReference type="SUPFAM" id="SSF52540">
    <property type="entry name" value="P-loop containing nucleoside triphosphate hydrolases"/>
    <property type="match status" value="1"/>
</dbReference>
<dbReference type="PRINTS" id="PR01590">
    <property type="entry name" value="HTHFIS"/>
</dbReference>
<dbReference type="InterPro" id="IPR027417">
    <property type="entry name" value="P-loop_NTPase"/>
</dbReference>
<dbReference type="Gene3D" id="1.10.10.60">
    <property type="entry name" value="Homeodomain-like"/>
    <property type="match status" value="1"/>
</dbReference>
<dbReference type="PANTHER" id="PTHR32071:SF100">
    <property type="entry name" value="RESPONSE REGULATOR PROTEIN PILR"/>
    <property type="match status" value="1"/>
</dbReference>
<dbReference type="FunFam" id="3.40.50.300:FF:000006">
    <property type="entry name" value="DNA-binding transcriptional regulator NtrC"/>
    <property type="match status" value="1"/>
</dbReference>
<dbReference type="SMART" id="SM00448">
    <property type="entry name" value="REC"/>
    <property type="match status" value="1"/>
</dbReference>
<dbReference type="InterPro" id="IPR025943">
    <property type="entry name" value="Sigma_54_int_dom_ATP-bd_2"/>
</dbReference>
<dbReference type="GO" id="GO:0000160">
    <property type="term" value="P:phosphorelay signal transduction system"/>
    <property type="evidence" value="ECO:0007669"/>
    <property type="project" value="InterPro"/>
</dbReference>
<evidence type="ECO:0000259" key="8">
    <source>
        <dbReference type="PROSITE" id="PS50110"/>
    </source>
</evidence>
<dbReference type="SUPFAM" id="SSF52172">
    <property type="entry name" value="CheY-like"/>
    <property type="match status" value="1"/>
</dbReference>
<accession>C0N526</accession>
<dbReference type="PROSITE" id="PS00688">
    <property type="entry name" value="SIGMA54_INTERACT_3"/>
    <property type="match status" value="1"/>
</dbReference>
<dbReference type="InterPro" id="IPR058031">
    <property type="entry name" value="AAA_lid_NorR"/>
</dbReference>
<keyword evidence="5" id="KW-0804">Transcription</keyword>
<dbReference type="InterPro" id="IPR009057">
    <property type="entry name" value="Homeodomain-like_sf"/>
</dbReference>
<dbReference type="PROSITE" id="PS50045">
    <property type="entry name" value="SIGMA54_INTERACT_4"/>
    <property type="match status" value="1"/>
</dbReference>
<dbReference type="GO" id="GO:0006355">
    <property type="term" value="P:regulation of DNA-templated transcription"/>
    <property type="evidence" value="ECO:0007669"/>
    <property type="project" value="InterPro"/>
</dbReference>
<evidence type="ECO:0000256" key="5">
    <source>
        <dbReference type="ARBA" id="ARBA00023163"/>
    </source>
</evidence>
<dbReference type="EMBL" id="GG657896">
    <property type="protein sequence ID" value="EEF80127.1"/>
    <property type="molecule type" value="Genomic_DNA"/>
</dbReference>
<sequence length="453" mass="50281">MNRQALVIDDEPDILELLTMTLSDMSIDCVTAESLAQAHQALKQQKFDLCFTDMRLPDGNGLDFVKTIQKQWPELPVAVITAHGNVDLAVEALKSGAFDFVSKPLKLRMLRDLVTAALKLSPETPQLKERRSRDKLLGETDVMCSLRGKISKLARSQAPVYITGESGTGKELVARLIHELGVRGEQAFVPINCGAIPADLVESELFGHKKGAFTGAIADKQGLFQIADGGTLFLDEVADLPLMMQVKLLRAIQEKAIRPVGGHEEINVDVRILSATHKNLAKCVREGSFREDLFYRLNVIELTVPALRERQKDIPQLTTHILKQFAERHHHVQPAIAASAMQALQSYVFPGNVRELENILERALTWSDGTTIQADDLMLPEHQPATPTPTNEPTLSANIASTAVDLESKLEDQEKHLIMQALESTRWNKTAAAKKLGITFRALRYKLKKLELD</sequence>
<dbReference type="Gene3D" id="3.40.50.2300">
    <property type="match status" value="1"/>
</dbReference>
<organism evidence="9 10">
    <name type="scientific">Methylophaga thiooxydans DMS010</name>
    <dbReference type="NCBI Taxonomy" id="637616"/>
    <lineage>
        <taxon>Bacteria</taxon>
        <taxon>Pseudomonadati</taxon>
        <taxon>Pseudomonadota</taxon>
        <taxon>Gammaproteobacteria</taxon>
        <taxon>Thiotrichales</taxon>
        <taxon>Piscirickettsiaceae</taxon>
        <taxon>Methylophaga</taxon>
    </lineage>
</organism>
<evidence type="ECO:0000256" key="4">
    <source>
        <dbReference type="ARBA" id="ARBA00023125"/>
    </source>
</evidence>
<keyword evidence="10" id="KW-1185">Reference proteome</keyword>
<dbReference type="OrthoDB" id="5297379at2"/>
<dbReference type="InterPro" id="IPR003593">
    <property type="entry name" value="AAA+_ATPase"/>
</dbReference>
<dbReference type="GO" id="GO:0005524">
    <property type="term" value="F:ATP binding"/>
    <property type="evidence" value="ECO:0007669"/>
    <property type="project" value="UniProtKB-KW"/>
</dbReference>
<keyword evidence="1" id="KW-0547">Nucleotide-binding</keyword>
<dbReference type="HOGENOM" id="CLU_000445_0_6_6"/>
<dbReference type="PROSITE" id="PS00675">
    <property type="entry name" value="SIGMA54_INTERACT_1"/>
    <property type="match status" value="1"/>
</dbReference>
<evidence type="ECO:0000256" key="6">
    <source>
        <dbReference type="PROSITE-ProRule" id="PRU00169"/>
    </source>
</evidence>
<dbReference type="InterPro" id="IPR002197">
    <property type="entry name" value="HTH_Fis"/>
</dbReference>
<proteinExistence type="predicted"/>
<evidence type="ECO:0000256" key="1">
    <source>
        <dbReference type="ARBA" id="ARBA00022741"/>
    </source>
</evidence>
<dbReference type="SMART" id="SM00382">
    <property type="entry name" value="AAA"/>
    <property type="match status" value="1"/>
</dbReference>
<dbReference type="InterPro" id="IPR001789">
    <property type="entry name" value="Sig_transdc_resp-reg_receiver"/>
</dbReference>
<dbReference type="Gene3D" id="1.10.8.60">
    <property type="match status" value="1"/>
</dbReference>
<dbReference type="Pfam" id="PF25601">
    <property type="entry name" value="AAA_lid_14"/>
    <property type="match status" value="1"/>
</dbReference>
<feature type="modified residue" description="4-aspartylphosphate" evidence="6">
    <location>
        <position position="53"/>
    </location>
</feature>
<dbReference type="AlphaFoldDB" id="C0N526"/>
<dbReference type="RefSeq" id="WP_008290843.1">
    <property type="nucleotide sequence ID" value="NZ_GG657896.1"/>
</dbReference>
<keyword evidence="4" id="KW-0238">DNA-binding</keyword>
<keyword evidence="3" id="KW-0805">Transcription regulation</keyword>
<dbReference type="InterPro" id="IPR011006">
    <property type="entry name" value="CheY-like_superfamily"/>
</dbReference>
<dbReference type="GO" id="GO:0043565">
    <property type="term" value="F:sequence-specific DNA binding"/>
    <property type="evidence" value="ECO:0007669"/>
    <property type="project" value="InterPro"/>
</dbReference>
<protein>
    <submittedName>
        <fullName evidence="9">Sigma-54 interaction domain family</fullName>
    </submittedName>
</protein>
<dbReference type="PROSITE" id="PS50110">
    <property type="entry name" value="RESPONSE_REGULATORY"/>
    <property type="match status" value="1"/>
</dbReference>
<dbReference type="Gene3D" id="3.40.50.300">
    <property type="entry name" value="P-loop containing nucleotide triphosphate hydrolases"/>
    <property type="match status" value="1"/>
</dbReference>
<name>C0N526_9GAMM</name>
<feature type="domain" description="Response regulatory" evidence="8">
    <location>
        <begin position="4"/>
        <end position="118"/>
    </location>
</feature>